<sequence>MSRLCRNRGRKAPKIRTKLKPCSERRAAIGAISSEGMEMFDWLELAAAARAAQTPARLGVGQTGLIGAVRVASTAGWRSACSIVPGDKVLTFDCGMQPVAQVHSMPLWQEGSQCPVNLWPVEVPAGALGNRDLMYLAADQAVLIESDVAEDLTGDPFALIPARSLDGVRGMCRVPPPAQAEVTILQFESEQIVFANSGAMFHCPSVTEDLIDAGNTPAGYDVLDMERARLIAQALDTPSGAAA</sequence>
<dbReference type="EMBL" id="QCYH01000002">
    <property type="protein sequence ID" value="PVA11124.1"/>
    <property type="molecule type" value="Genomic_DNA"/>
</dbReference>
<organism evidence="2 3">
    <name type="scientific">Pelagivirga sediminicola</name>
    <dbReference type="NCBI Taxonomy" id="2170575"/>
    <lineage>
        <taxon>Bacteria</taxon>
        <taxon>Pseudomonadati</taxon>
        <taxon>Pseudomonadota</taxon>
        <taxon>Alphaproteobacteria</taxon>
        <taxon>Rhodobacterales</taxon>
        <taxon>Paracoccaceae</taxon>
        <taxon>Pelagivirga</taxon>
    </lineage>
</organism>
<feature type="domain" description="Hedgehog/Intein (Hint)" evidence="1">
    <location>
        <begin position="70"/>
        <end position="197"/>
    </location>
</feature>
<keyword evidence="3" id="KW-1185">Reference proteome</keyword>
<dbReference type="InterPro" id="IPR028992">
    <property type="entry name" value="Hedgehog/Intein_dom"/>
</dbReference>
<reference evidence="2 3" key="1">
    <citation type="submission" date="2018-04" db="EMBL/GenBank/DDBJ databases">
        <title>Pelagivirga bohaiensis gen. nov., sp. nov., a bacterium isolated from the Bohai Sea.</title>
        <authorList>
            <person name="Ji X."/>
        </authorList>
    </citation>
    <scope>NUCLEOTIDE SEQUENCE [LARGE SCALE GENOMIC DNA]</scope>
    <source>
        <strain evidence="2 3">BH-SD19</strain>
    </source>
</reference>
<name>A0A2T7G9M6_9RHOB</name>
<proteinExistence type="predicted"/>
<evidence type="ECO:0000313" key="3">
    <source>
        <dbReference type="Proteomes" id="UP000244446"/>
    </source>
</evidence>
<protein>
    <recommendedName>
        <fullName evidence="1">Hedgehog/Intein (Hint) domain-containing protein</fullName>
    </recommendedName>
</protein>
<dbReference type="OrthoDB" id="7685535at2"/>
<evidence type="ECO:0000313" key="2">
    <source>
        <dbReference type="EMBL" id="PVA11124.1"/>
    </source>
</evidence>
<accession>A0A2T7G9M6</accession>
<gene>
    <name evidence="2" type="ORF">DC366_05010</name>
</gene>
<dbReference type="AlphaFoldDB" id="A0A2T7G9M6"/>
<dbReference type="Proteomes" id="UP000244446">
    <property type="component" value="Unassembled WGS sequence"/>
</dbReference>
<comment type="caution">
    <text evidence="2">The sequence shown here is derived from an EMBL/GenBank/DDBJ whole genome shotgun (WGS) entry which is preliminary data.</text>
</comment>
<evidence type="ECO:0000259" key="1">
    <source>
        <dbReference type="Pfam" id="PF13403"/>
    </source>
</evidence>
<dbReference type="Pfam" id="PF13403">
    <property type="entry name" value="Hint_2"/>
    <property type="match status" value="1"/>
</dbReference>